<sequence>MTAEPWSVDVPDPVIDQVVDVDGTPMSGLVAHAADPRAVIVAIHGGATRAAYFDHPGHPDKSLLRLASSIGYTVVALDRPGYGSSRPFADDMNPAARVDLAYGAIDRFLAGRPQGAGTFLLAHSAGCELAVRMAADRERGQGLLGLELSGTGLQHSTEAHEVLGDDERNAPGAGVRKLLWEPASLYPSEVIGGAMVASRTPPFEGSTVRAWPRETFRELAPAVTAPVHFTAAEFERVWRQDDAALADIAALFSGSSAVTVERFAGGGHNLSIGHMARAYHLAVLSFIESCVARRVHPVPPPAS</sequence>
<gene>
    <name evidence="2" type="ORF">VZC37_03960</name>
</gene>
<dbReference type="InterPro" id="IPR029058">
    <property type="entry name" value="AB_hydrolase_fold"/>
</dbReference>
<feature type="domain" description="AB hydrolase-1" evidence="1">
    <location>
        <begin position="40"/>
        <end position="270"/>
    </location>
</feature>
<comment type="caution">
    <text evidence="2">The sequence shown here is derived from an EMBL/GenBank/DDBJ whole genome shotgun (WGS) entry which is preliminary data.</text>
</comment>
<evidence type="ECO:0000259" key="1">
    <source>
        <dbReference type="Pfam" id="PF12697"/>
    </source>
</evidence>
<dbReference type="InterPro" id="IPR000073">
    <property type="entry name" value="AB_hydrolase_1"/>
</dbReference>
<dbReference type="Gene3D" id="3.40.50.1820">
    <property type="entry name" value="alpha/beta hydrolase"/>
    <property type="match status" value="1"/>
</dbReference>
<dbReference type="Proteomes" id="UP001347146">
    <property type="component" value="Unassembled WGS sequence"/>
</dbReference>
<protein>
    <submittedName>
        <fullName evidence="2">Alpha/beta fold hydrolase</fullName>
    </submittedName>
</protein>
<evidence type="ECO:0000313" key="2">
    <source>
        <dbReference type="EMBL" id="MEE3849470.1"/>
    </source>
</evidence>
<name>A0ABU7M8R0_9ACTN</name>
<dbReference type="RefSeq" id="WP_330431099.1">
    <property type="nucleotide sequence ID" value="NZ_JAZDUF010000001.1"/>
</dbReference>
<dbReference type="Pfam" id="PF12697">
    <property type="entry name" value="Abhydrolase_6"/>
    <property type="match status" value="1"/>
</dbReference>
<keyword evidence="2" id="KW-0378">Hydrolase</keyword>
<evidence type="ECO:0000313" key="3">
    <source>
        <dbReference type="Proteomes" id="UP001347146"/>
    </source>
</evidence>
<organism evidence="2 3">
    <name type="scientific">Gordonia sesuvii</name>
    <dbReference type="NCBI Taxonomy" id="3116777"/>
    <lineage>
        <taxon>Bacteria</taxon>
        <taxon>Bacillati</taxon>
        <taxon>Actinomycetota</taxon>
        <taxon>Actinomycetes</taxon>
        <taxon>Mycobacteriales</taxon>
        <taxon>Gordoniaceae</taxon>
        <taxon>Gordonia</taxon>
    </lineage>
</organism>
<dbReference type="SUPFAM" id="SSF53474">
    <property type="entry name" value="alpha/beta-Hydrolases"/>
    <property type="match status" value="1"/>
</dbReference>
<keyword evidence="3" id="KW-1185">Reference proteome</keyword>
<accession>A0ABU7M8R0</accession>
<dbReference type="GO" id="GO:0016787">
    <property type="term" value="F:hydrolase activity"/>
    <property type="evidence" value="ECO:0007669"/>
    <property type="project" value="UniProtKB-KW"/>
</dbReference>
<proteinExistence type="predicted"/>
<dbReference type="EMBL" id="JAZDUF010000001">
    <property type="protein sequence ID" value="MEE3849470.1"/>
    <property type="molecule type" value="Genomic_DNA"/>
</dbReference>
<reference evidence="2 3" key="1">
    <citation type="submission" date="2024-01" db="EMBL/GenBank/DDBJ databases">
        <title>Draft genome sequence of Gordonia sp. LSe1-13.</title>
        <authorList>
            <person name="Suphannarot A."/>
            <person name="Mingma R."/>
        </authorList>
    </citation>
    <scope>NUCLEOTIDE SEQUENCE [LARGE SCALE GENOMIC DNA]</scope>
    <source>
        <strain evidence="2 3">LSe1-13</strain>
    </source>
</reference>